<dbReference type="EMBL" id="CABFWE030000007">
    <property type="protein sequence ID" value="CAD7044260.1"/>
    <property type="molecule type" value="Genomic_DNA"/>
</dbReference>
<keyword evidence="11" id="KW-0472">Membrane</keyword>
<evidence type="ECO:0000256" key="9">
    <source>
        <dbReference type="ARBA" id="ARBA00022840"/>
    </source>
</evidence>
<dbReference type="InterPro" id="IPR036890">
    <property type="entry name" value="HATPase_C_sf"/>
</dbReference>
<evidence type="ECO:0000256" key="6">
    <source>
        <dbReference type="ARBA" id="ARBA00022692"/>
    </source>
</evidence>
<evidence type="ECO:0000256" key="4">
    <source>
        <dbReference type="ARBA" id="ARBA00022553"/>
    </source>
</evidence>
<dbReference type="SMART" id="SM01079">
    <property type="entry name" value="CHASE"/>
    <property type="match status" value="1"/>
</dbReference>
<keyword evidence="9" id="KW-0067">ATP-binding</keyword>
<dbReference type="PROSITE" id="PS50839">
    <property type="entry name" value="CHASE"/>
    <property type="match status" value="1"/>
</dbReference>
<keyword evidence="10" id="KW-1133">Transmembrane helix</keyword>
<proteinExistence type="predicted"/>
<evidence type="ECO:0000256" key="8">
    <source>
        <dbReference type="ARBA" id="ARBA00022777"/>
    </source>
</evidence>
<dbReference type="EC" id="2.7.13.3" evidence="3"/>
<dbReference type="InterPro" id="IPR006189">
    <property type="entry name" value="CHASE_dom"/>
</dbReference>
<keyword evidence="7" id="KW-0547">Nucleotide-binding</keyword>
<dbReference type="GO" id="GO:0016301">
    <property type="term" value="F:kinase activity"/>
    <property type="evidence" value="ECO:0007669"/>
    <property type="project" value="UniProtKB-KW"/>
</dbReference>
<feature type="domain" description="CHASE" evidence="12">
    <location>
        <begin position="114"/>
        <end position="210"/>
    </location>
</feature>
<organism evidence="13 14">
    <name type="scientific">Pseudorhizobium halotolerans</name>
    <dbReference type="NCBI Taxonomy" id="1233081"/>
    <lineage>
        <taxon>Bacteria</taxon>
        <taxon>Pseudomonadati</taxon>
        <taxon>Pseudomonadota</taxon>
        <taxon>Alphaproteobacteria</taxon>
        <taxon>Hyphomicrobiales</taxon>
        <taxon>Rhizobiaceae</taxon>
        <taxon>Rhizobium/Agrobacterium group</taxon>
        <taxon>Pseudorhizobium</taxon>
    </lineage>
</organism>
<sequence>MLLLALGTAGVMERMRAQQNLHDLGMLAERIEGRIAAQTSLLSFLRSFLVANDYRVDVADIRHFLNLGQENDLTGGMQGIGIALFQPTENTAAALDILRSSYGGDQRIWPETDQPYRFPIVLLEPPDDRNRAAYGYDMYSEPIRREAMERAWRTGKAAATAPVELVQEITQQKQAGFLIYLPVLSPDGQSIHSMVYAPYRIGDLMETALSVPTDLGVEARLVDAKNGTVMLEPEQPVAWQGRFPIMVADREWVIHLAFRDPGSLFSRPSIITLLVGGLVAVLLQRLLQQREQRIAAEREVAREARLAAEQRGLLLDESKHRLKNSIARIAGIARLAAREATSKEEFLSALERQLQALAAAQDLLNPTLGGGVDMEALLKAELASVGGSTDAVTFDGPPLTLDSNQAQALGLVLHELLTNALKYGALGHAGGSLDVRWTTASGARLEWVERSDSIVDLEASGFGTRLIETLVKRQLGGTLSRTVEEGRYRLVIEWPLKQVGVDPVTPGQSRHRPRP</sequence>
<evidence type="ECO:0000256" key="10">
    <source>
        <dbReference type="ARBA" id="ARBA00022989"/>
    </source>
</evidence>
<protein>
    <recommendedName>
        <fullName evidence="3">histidine kinase</fullName>
        <ecNumber evidence="3">2.7.13.3</ecNumber>
    </recommendedName>
</protein>
<evidence type="ECO:0000256" key="3">
    <source>
        <dbReference type="ARBA" id="ARBA00012438"/>
    </source>
</evidence>
<dbReference type="InterPro" id="IPR042240">
    <property type="entry name" value="CHASE_sf"/>
</dbReference>
<keyword evidence="4" id="KW-0597">Phosphoprotein</keyword>
<evidence type="ECO:0000256" key="5">
    <source>
        <dbReference type="ARBA" id="ARBA00022679"/>
    </source>
</evidence>
<comment type="catalytic activity">
    <reaction evidence="1">
        <text>ATP + protein L-histidine = ADP + protein N-phospho-L-histidine.</text>
        <dbReference type="EC" id="2.7.13.3"/>
    </reaction>
</comment>
<dbReference type="SMART" id="SM00911">
    <property type="entry name" value="HWE_HK"/>
    <property type="match status" value="1"/>
</dbReference>
<keyword evidence="14" id="KW-1185">Reference proteome</keyword>
<dbReference type="RefSeq" id="WP_142588611.1">
    <property type="nucleotide sequence ID" value="NZ_CABFWE030000007.1"/>
</dbReference>
<gene>
    <name evidence="13" type="ORF">RHAB21_03420</name>
</gene>
<comment type="caution">
    <text evidence="13">The sequence shown here is derived from an EMBL/GenBank/DDBJ whole genome shotgun (WGS) entry which is preliminary data.</text>
</comment>
<dbReference type="Pfam" id="PF03924">
    <property type="entry name" value="CHASE"/>
    <property type="match status" value="1"/>
</dbReference>
<dbReference type="PANTHER" id="PTHR41523">
    <property type="entry name" value="TWO-COMPONENT SYSTEM SENSOR PROTEIN"/>
    <property type="match status" value="1"/>
</dbReference>
<comment type="subcellular location">
    <subcellularLocation>
        <location evidence="2">Membrane</location>
    </subcellularLocation>
</comment>
<dbReference type="Proteomes" id="UP000601041">
    <property type="component" value="Unassembled WGS sequence"/>
</dbReference>
<accession>A0ABN7JW36</accession>
<evidence type="ECO:0000256" key="11">
    <source>
        <dbReference type="ARBA" id="ARBA00023136"/>
    </source>
</evidence>
<dbReference type="SUPFAM" id="SSF55874">
    <property type="entry name" value="ATPase domain of HSP90 chaperone/DNA topoisomerase II/histidine kinase"/>
    <property type="match status" value="1"/>
</dbReference>
<evidence type="ECO:0000256" key="1">
    <source>
        <dbReference type="ARBA" id="ARBA00000085"/>
    </source>
</evidence>
<keyword evidence="8 13" id="KW-0418">Kinase</keyword>
<evidence type="ECO:0000313" key="14">
    <source>
        <dbReference type="Proteomes" id="UP000601041"/>
    </source>
</evidence>
<evidence type="ECO:0000256" key="2">
    <source>
        <dbReference type="ARBA" id="ARBA00004370"/>
    </source>
</evidence>
<dbReference type="Pfam" id="PF07536">
    <property type="entry name" value="HWE_HK"/>
    <property type="match status" value="1"/>
</dbReference>
<evidence type="ECO:0000259" key="12">
    <source>
        <dbReference type="PROSITE" id="PS50839"/>
    </source>
</evidence>
<evidence type="ECO:0000313" key="13">
    <source>
        <dbReference type="EMBL" id="CAD7044260.1"/>
    </source>
</evidence>
<dbReference type="PANTHER" id="PTHR41523:SF8">
    <property type="entry name" value="ETHYLENE RESPONSE SENSOR PROTEIN"/>
    <property type="match status" value="1"/>
</dbReference>
<dbReference type="Gene3D" id="3.30.450.350">
    <property type="entry name" value="CHASE domain"/>
    <property type="match status" value="1"/>
</dbReference>
<keyword evidence="5" id="KW-0808">Transferase</keyword>
<reference evidence="13 14" key="1">
    <citation type="submission" date="2020-11" db="EMBL/GenBank/DDBJ databases">
        <authorList>
            <person name="Lassalle F."/>
        </authorList>
    </citation>
    <scope>NUCLEOTIDE SEQUENCE [LARGE SCALE GENOMIC DNA]</scope>
    <source>
        <strain evidence="13 14">AB21</strain>
    </source>
</reference>
<dbReference type="Gene3D" id="3.30.565.10">
    <property type="entry name" value="Histidine kinase-like ATPase, C-terminal domain"/>
    <property type="match status" value="1"/>
</dbReference>
<dbReference type="InterPro" id="IPR011102">
    <property type="entry name" value="Sig_transdc_His_kinase_HWE"/>
</dbReference>
<keyword evidence="6" id="KW-0812">Transmembrane</keyword>
<name>A0ABN7JW36_9HYPH</name>
<evidence type="ECO:0000256" key="7">
    <source>
        <dbReference type="ARBA" id="ARBA00022741"/>
    </source>
</evidence>